<dbReference type="Proteomes" id="UP001530377">
    <property type="component" value="Unassembled WGS sequence"/>
</dbReference>
<dbReference type="EMBL" id="JALLPB020000025">
    <property type="protein sequence ID" value="KAL3826241.1"/>
    <property type="molecule type" value="Genomic_DNA"/>
</dbReference>
<feature type="region of interest" description="Disordered" evidence="1">
    <location>
        <begin position="219"/>
        <end position="241"/>
    </location>
</feature>
<keyword evidence="3" id="KW-1185">Reference proteome</keyword>
<feature type="compositionally biased region" description="Polar residues" evidence="1">
    <location>
        <begin position="231"/>
        <end position="241"/>
    </location>
</feature>
<organism evidence="2 3">
    <name type="scientific">Cyclostephanos tholiformis</name>
    <dbReference type="NCBI Taxonomy" id="382380"/>
    <lineage>
        <taxon>Eukaryota</taxon>
        <taxon>Sar</taxon>
        <taxon>Stramenopiles</taxon>
        <taxon>Ochrophyta</taxon>
        <taxon>Bacillariophyta</taxon>
        <taxon>Coscinodiscophyceae</taxon>
        <taxon>Thalassiosirophycidae</taxon>
        <taxon>Stephanodiscales</taxon>
        <taxon>Stephanodiscaceae</taxon>
        <taxon>Cyclostephanos</taxon>
    </lineage>
</organism>
<feature type="compositionally biased region" description="Basic and acidic residues" evidence="1">
    <location>
        <begin position="13"/>
        <end position="22"/>
    </location>
</feature>
<protein>
    <submittedName>
        <fullName evidence="2">Uncharacterized protein</fullName>
    </submittedName>
</protein>
<feature type="region of interest" description="Disordered" evidence="1">
    <location>
        <begin position="106"/>
        <end position="143"/>
    </location>
</feature>
<feature type="compositionally biased region" description="Acidic residues" evidence="1">
    <location>
        <begin position="1"/>
        <end position="12"/>
    </location>
</feature>
<sequence length="506" mass="54195">MNLNSDETDDDESKSKADKPEPNSDILEDDDQGESKADKPKPNSEAVEDGNDKPLMGYGPPYDDEKVRLFVLEYLGIDPDQFPYMSKEEREKALKMMDGILNIDLGSGGGDGMTPLLSDVNPTGEDNPPPPSPTDVSPTGDVIVYDPAPPTPTDVSPTGDVIVYDPPPPSPTDGWNLDGSCKEGVEFQLESFEDGDGIIPALNGVTAMRWTTMSIDPWSQSTAKSHDGRWSTRSGITQSARRGAKASTTVYSNITLTTEAMFKGGVLTFKLYAESLGLPREALFVIVDGKVESTIGSGSDMANGQWVEYSVAVGYGAHDVTFSHAYNPFGLESLPQGRTEDGGLWMDDVRYAPFMTSFDMSQVDMINGGCISTGVATPWKVESGGTIVSASSSDIKGSNSADISFTVYTEKGGMLTYSLYTSTTGPHDDFAILLNNGGNEDTVATADFGDMRGFESKSLSVPKGKVTVVLQHRKDPGRLGSDLLGSLGQVVTDGVTRLNDLRFQAN</sequence>
<feature type="compositionally biased region" description="Basic and acidic residues" evidence="1">
    <location>
        <begin position="33"/>
        <end position="42"/>
    </location>
</feature>
<reference evidence="2 3" key="1">
    <citation type="submission" date="2024-10" db="EMBL/GenBank/DDBJ databases">
        <title>Updated reference genomes for cyclostephanoid diatoms.</title>
        <authorList>
            <person name="Roberts W.R."/>
            <person name="Alverson A.J."/>
        </authorList>
    </citation>
    <scope>NUCLEOTIDE SEQUENCE [LARGE SCALE GENOMIC DNA]</scope>
    <source>
        <strain evidence="2 3">AJA228-03</strain>
    </source>
</reference>
<evidence type="ECO:0000313" key="3">
    <source>
        <dbReference type="Proteomes" id="UP001530377"/>
    </source>
</evidence>
<gene>
    <name evidence="2" type="ORF">ACHAXA_006269</name>
</gene>
<evidence type="ECO:0000313" key="2">
    <source>
        <dbReference type="EMBL" id="KAL3826241.1"/>
    </source>
</evidence>
<name>A0ABD3SPF2_9STRA</name>
<proteinExistence type="predicted"/>
<accession>A0ABD3SPF2</accession>
<dbReference type="AlphaFoldDB" id="A0ABD3SPF2"/>
<feature type="region of interest" description="Disordered" evidence="1">
    <location>
        <begin position="1"/>
        <end position="63"/>
    </location>
</feature>
<evidence type="ECO:0000256" key="1">
    <source>
        <dbReference type="SAM" id="MobiDB-lite"/>
    </source>
</evidence>
<comment type="caution">
    <text evidence="2">The sequence shown here is derived from an EMBL/GenBank/DDBJ whole genome shotgun (WGS) entry which is preliminary data.</text>
</comment>